<evidence type="ECO:0000256" key="3">
    <source>
        <dbReference type="SAM" id="SignalP"/>
    </source>
</evidence>
<keyword evidence="6" id="KW-1185">Reference proteome</keyword>
<feature type="chain" id="PRO_5018190907" description="Ig-like domain-containing protein" evidence="3">
    <location>
        <begin position="17"/>
        <end position="312"/>
    </location>
</feature>
<dbReference type="GeneTree" id="ENSGT00940000164625"/>
<dbReference type="InParanoid" id="A0A3P8W9E9"/>
<protein>
    <recommendedName>
        <fullName evidence="4">Ig-like domain-containing protein</fullName>
    </recommendedName>
</protein>
<dbReference type="Pfam" id="PF07686">
    <property type="entry name" value="V-set"/>
    <property type="match status" value="1"/>
</dbReference>
<dbReference type="Ensembl" id="ENSCSET00000021453.1">
    <property type="protein sequence ID" value="ENSCSEP00000021180.1"/>
    <property type="gene ID" value="ENSCSEG00000013524.1"/>
</dbReference>
<dbReference type="InterPro" id="IPR003599">
    <property type="entry name" value="Ig_sub"/>
</dbReference>
<accession>A0A3P8W9E9</accession>
<dbReference type="PROSITE" id="PS50835">
    <property type="entry name" value="IG_LIKE"/>
    <property type="match status" value="2"/>
</dbReference>
<evidence type="ECO:0000313" key="5">
    <source>
        <dbReference type="Ensembl" id="ENSCSEP00000021180.1"/>
    </source>
</evidence>
<proteinExistence type="predicted"/>
<dbReference type="InterPro" id="IPR007110">
    <property type="entry name" value="Ig-like_dom"/>
</dbReference>
<dbReference type="SMART" id="SM00407">
    <property type="entry name" value="IGc1"/>
    <property type="match status" value="1"/>
</dbReference>
<reference evidence="5 6" key="1">
    <citation type="journal article" date="2014" name="Nat. Genet.">
        <title>Whole-genome sequence of a flatfish provides insights into ZW sex chromosome evolution and adaptation to a benthic lifestyle.</title>
        <authorList>
            <person name="Chen S."/>
            <person name="Zhang G."/>
            <person name="Shao C."/>
            <person name="Huang Q."/>
            <person name="Liu G."/>
            <person name="Zhang P."/>
            <person name="Song W."/>
            <person name="An N."/>
            <person name="Chalopin D."/>
            <person name="Volff J.N."/>
            <person name="Hong Y."/>
            <person name="Li Q."/>
            <person name="Sha Z."/>
            <person name="Zhou H."/>
            <person name="Xie M."/>
            <person name="Yu Q."/>
            <person name="Liu Y."/>
            <person name="Xiang H."/>
            <person name="Wang N."/>
            <person name="Wu K."/>
            <person name="Yang C."/>
            <person name="Zhou Q."/>
            <person name="Liao X."/>
            <person name="Yang L."/>
            <person name="Hu Q."/>
            <person name="Zhang J."/>
            <person name="Meng L."/>
            <person name="Jin L."/>
            <person name="Tian Y."/>
            <person name="Lian J."/>
            <person name="Yang J."/>
            <person name="Miao G."/>
            <person name="Liu S."/>
            <person name="Liang Z."/>
            <person name="Yan F."/>
            <person name="Li Y."/>
            <person name="Sun B."/>
            <person name="Zhang H."/>
            <person name="Zhang J."/>
            <person name="Zhu Y."/>
            <person name="Du M."/>
            <person name="Zhao Y."/>
            <person name="Schartl M."/>
            <person name="Tang Q."/>
            <person name="Wang J."/>
        </authorList>
    </citation>
    <scope>NUCLEOTIDE SEQUENCE</scope>
</reference>
<keyword evidence="3" id="KW-0732">Signal</keyword>
<sequence length="312" mass="34136">MFYSLVVCTVPLLCCAGTGTVHLQYCVRQTPEVLVQRGGSAHMHCSQNRHGSLVHMDWFQQPSGSALTMVAQTVPYNSPVFASTGGKGKYSAHKKSPWNGSFTVNRVEQSDAGVYLCVVCCHSDAESFSFGDGTKVTVLESQRPIRPPTVTVLPPSVKECQDRKDGRNKKTLVCVASEFYPDHVAVSWLLDGEDVTGGVVTDSAALWRGEHYYITSRLRVPLTQWFTPGRNFTCLVSFFDGHQTVYRSNWVTGVEGTACTHSEKLSRQGETSAGSSSGLTSPGKTRRKKPAKKNGRMFVFSSPYPGVGLGYF</sequence>
<dbReference type="SUPFAM" id="SSF48726">
    <property type="entry name" value="Immunoglobulin"/>
    <property type="match status" value="2"/>
</dbReference>
<feature type="domain" description="Ig-like" evidence="4">
    <location>
        <begin position="148"/>
        <end position="252"/>
    </location>
</feature>
<feature type="region of interest" description="Disordered" evidence="2">
    <location>
        <begin position="261"/>
        <end position="292"/>
    </location>
</feature>
<reference evidence="5" key="2">
    <citation type="submission" date="2025-08" db="UniProtKB">
        <authorList>
            <consortium name="Ensembl"/>
        </authorList>
    </citation>
    <scope>IDENTIFICATION</scope>
</reference>
<dbReference type="InterPro" id="IPR050380">
    <property type="entry name" value="Immune_Resp_Modulators"/>
</dbReference>
<evidence type="ECO:0000256" key="2">
    <source>
        <dbReference type="SAM" id="MobiDB-lite"/>
    </source>
</evidence>
<feature type="compositionally biased region" description="Polar residues" evidence="2">
    <location>
        <begin position="268"/>
        <end position="283"/>
    </location>
</feature>
<feature type="signal peptide" evidence="3">
    <location>
        <begin position="1"/>
        <end position="16"/>
    </location>
</feature>
<dbReference type="STRING" id="244447.ENSCSEP00000021180"/>
<evidence type="ECO:0000313" key="6">
    <source>
        <dbReference type="Proteomes" id="UP000265120"/>
    </source>
</evidence>
<dbReference type="Proteomes" id="UP000265120">
    <property type="component" value="Chromosome 17"/>
</dbReference>
<organism evidence="5 6">
    <name type="scientific">Cynoglossus semilaevis</name>
    <name type="common">Tongue sole</name>
    <dbReference type="NCBI Taxonomy" id="244447"/>
    <lineage>
        <taxon>Eukaryota</taxon>
        <taxon>Metazoa</taxon>
        <taxon>Chordata</taxon>
        <taxon>Craniata</taxon>
        <taxon>Vertebrata</taxon>
        <taxon>Euteleostomi</taxon>
        <taxon>Actinopterygii</taxon>
        <taxon>Neopterygii</taxon>
        <taxon>Teleostei</taxon>
        <taxon>Neoteleostei</taxon>
        <taxon>Acanthomorphata</taxon>
        <taxon>Carangaria</taxon>
        <taxon>Pleuronectiformes</taxon>
        <taxon>Pleuronectoidei</taxon>
        <taxon>Cynoglossidae</taxon>
        <taxon>Cynoglossinae</taxon>
        <taxon>Cynoglossus</taxon>
    </lineage>
</organism>
<reference evidence="5" key="3">
    <citation type="submission" date="2025-09" db="UniProtKB">
        <authorList>
            <consortium name="Ensembl"/>
        </authorList>
    </citation>
    <scope>IDENTIFICATION</scope>
</reference>
<keyword evidence="1" id="KW-0393">Immunoglobulin domain</keyword>
<dbReference type="Gene3D" id="2.60.40.10">
    <property type="entry name" value="Immunoglobulins"/>
    <property type="match status" value="2"/>
</dbReference>
<name>A0A3P8W9E9_CYNSE</name>
<dbReference type="InterPro" id="IPR036179">
    <property type="entry name" value="Ig-like_dom_sf"/>
</dbReference>
<dbReference type="CDD" id="cd00099">
    <property type="entry name" value="IgV"/>
    <property type="match status" value="1"/>
</dbReference>
<dbReference type="PANTHER" id="PTHR23411">
    <property type="entry name" value="TAPASIN"/>
    <property type="match status" value="1"/>
</dbReference>
<dbReference type="OMA" id="IEAPFKN"/>
<evidence type="ECO:0000259" key="4">
    <source>
        <dbReference type="PROSITE" id="PS50835"/>
    </source>
</evidence>
<dbReference type="InterPro" id="IPR003597">
    <property type="entry name" value="Ig_C1-set"/>
</dbReference>
<feature type="domain" description="Ig-like" evidence="4">
    <location>
        <begin position="11"/>
        <end position="129"/>
    </location>
</feature>
<dbReference type="InterPro" id="IPR013106">
    <property type="entry name" value="Ig_V-set"/>
</dbReference>
<evidence type="ECO:0000256" key="1">
    <source>
        <dbReference type="ARBA" id="ARBA00023319"/>
    </source>
</evidence>
<dbReference type="InterPro" id="IPR013783">
    <property type="entry name" value="Ig-like_fold"/>
</dbReference>
<dbReference type="Pfam" id="PF07654">
    <property type="entry name" value="C1-set"/>
    <property type="match status" value="1"/>
</dbReference>
<dbReference type="AlphaFoldDB" id="A0A3P8W9E9"/>
<dbReference type="SMART" id="SM00409">
    <property type="entry name" value="IG"/>
    <property type="match status" value="1"/>
</dbReference>